<keyword evidence="1" id="KW-0732">Signal</keyword>
<dbReference type="OrthoDB" id="5003643at2759"/>
<feature type="chain" id="PRO_5034363690" evidence="1">
    <location>
        <begin position="20"/>
        <end position="140"/>
    </location>
</feature>
<keyword evidence="3" id="KW-1185">Reference proteome</keyword>
<proteinExistence type="predicted"/>
<feature type="signal peptide" evidence="1">
    <location>
        <begin position="1"/>
        <end position="19"/>
    </location>
</feature>
<dbReference type="AlphaFoldDB" id="A0A8H5WT41"/>
<reference evidence="2 3" key="1">
    <citation type="submission" date="2020-05" db="EMBL/GenBank/DDBJ databases">
        <title>Identification and distribution of gene clusters putatively required for synthesis of sphingolipid metabolism inhibitors in phylogenetically diverse species of the filamentous fungus Fusarium.</title>
        <authorList>
            <person name="Kim H.-S."/>
            <person name="Busman M."/>
            <person name="Brown D.W."/>
            <person name="Divon H."/>
            <person name="Uhlig S."/>
            <person name="Proctor R.H."/>
        </authorList>
    </citation>
    <scope>NUCLEOTIDE SEQUENCE [LARGE SCALE GENOMIC DNA]</scope>
    <source>
        <strain evidence="2 3">NRRL 20693</strain>
    </source>
</reference>
<dbReference type="EMBL" id="JAAGWQ010000079">
    <property type="protein sequence ID" value="KAF5670010.1"/>
    <property type="molecule type" value="Genomic_DNA"/>
</dbReference>
<protein>
    <submittedName>
        <fullName evidence="2">Uncharacterized protein</fullName>
    </submittedName>
</protein>
<evidence type="ECO:0000313" key="3">
    <source>
        <dbReference type="Proteomes" id="UP000567885"/>
    </source>
</evidence>
<sequence length="140" mass="15366">MKFSLPAIVAFSLLGASHASRIELHTTTGPAIIPIYSSAYYDDAGESYPLGAFRDGCRKTDYGWIKQICIDDPKERAHVIYSGGSKNCYKVTKSTSKNCGGPSACWSGVCQRCWTAVYTKTPCTWRSLDDTEATDEEEST</sequence>
<accession>A0A8H5WT41</accession>
<gene>
    <name evidence="2" type="ORF">FHETE_4693</name>
</gene>
<evidence type="ECO:0000256" key="1">
    <source>
        <dbReference type="SAM" id="SignalP"/>
    </source>
</evidence>
<organism evidence="2 3">
    <name type="scientific">Fusarium heterosporum</name>
    <dbReference type="NCBI Taxonomy" id="42747"/>
    <lineage>
        <taxon>Eukaryota</taxon>
        <taxon>Fungi</taxon>
        <taxon>Dikarya</taxon>
        <taxon>Ascomycota</taxon>
        <taxon>Pezizomycotina</taxon>
        <taxon>Sordariomycetes</taxon>
        <taxon>Hypocreomycetidae</taxon>
        <taxon>Hypocreales</taxon>
        <taxon>Nectriaceae</taxon>
        <taxon>Fusarium</taxon>
        <taxon>Fusarium heterosporum species complex</taxon>
    </lineage>
</organism>
<name>A0A8H5WT41_FUSHE</name>
<comment type="caution">
    <text evidence="2">The sequence shown here is derived from an EMBL/GenBank/DDBJ whole genome shotgun (WGS) entry which is preliminary data.</text>
</comment>
<evidence type="ECO:0000313" key="2">
    <source>
        <dbReference type="EMBL" id="KAF5670010.1"/>
    </source>
</evidence>
<dbReference type="Proteomes" id="UP000567885">
    <property type="component" value="Unassembled WGS sequence"/>
</dbReference>